<sequence>MHHTPPTINAPVNHGLLLQTSVPSYALRRKFRNYLPQDFHHQPAMLSQPLPPLQSAPAISMTKNFSSETLFVLAKAVKQHNVLCAAHGGVTKAWESVAKDLRGFGVDVSERTLRSKLDALLKWHVDPNNCPKVIQDALKDMTEARNMHEVLDGLDNLPNQSQVGTKENNEESQCSHHQGVGVPDLMTPVKRSHRRAMLTDDENEIPVECAKRVKCSHDCNSDLEVQILALLALEHARNDKTDALIEQVTKSTEACLKAVENTQQQLLAFLRDKSMPFCF</sequence>
<dbReference type="OrthoDB" id="2658336at2759"/>
<gene>
    <name evidence="2" type="ORF">F5147DRAFT_779714</name>
</gene>
<accession>A0A9P7EUU4</accession>
<dbReference type="RefSeq" id="XP_041286844.1">
    <property type="nucleotide sequence ID" value="XM_041442343.1"/>
</dbReference>
<feature type="region of interest" description="Disordered" evidence="1">
    <location>
        <begin position="154"/>
        <end position="185"/>
    </location>
</feature>
<dbReference type="Proteomes" id="UP000823399">
    <property type="component" value="Unassembled WGS sequence"/>
</dbReference>
<evidence type="ECO:0000313" key="2">
    <source>
        <dbReference type="EMBL" id="KAG2092319.1"/>
    </source>
</evidence>
<reference evidence="2" key="1">
    <citation type="journal article" date="2020" name="New Phytol.">
        <title>Comparative genomics reveals dynamic genome evolution in host specialist ectomycorrhizal fungi.</title>
        <authorList>
            <person name="Lofgren L.A."/>
            <person name="Nguyen N.H."/>
            <person name="Vilgalys R."/>
            <person name="Ruytinx J."/>
            <person name="Liao H.L."/>
            <person name="Branco S."/>
            <person name="Kuo A."/>
            <person name="LaButti K."/>
            <person name="Lipzen A."/>
            <person name="Andreopoulos W."/>
            <person name="Pangilinan J."/>
            <person name="Riley R."/>
            <person name="Hundley H."/>
            <person name="Na H."/>
            <person name="Barry K."/>
            <person name="Grigoriev I.V."/>
            <person name="Stajich J.E."/>
            <person name="Kennedy P.G."/>
        </authorList>
    </citation>
    <scope>NUCLEOTIDE SEQUENCE</scope>
    <source>
        <strain evidence="2">FC423</strain>
    </source>
</reference>
<name>A0A9P7EUU4_9AGAM</name>
<evidence type="ECO:0008006" key="4">
    <source>
        <dbReference type="Google" id="ProtNLM"/>
    </source>
</evidence>
<feature type="compositionally biased region" description="Polar residues" evidence="1">
    <location>
        <begin position="157"/>
        <end position="176"/>
    </location>
</feature>
<dbReference type="GeneID" id="64704602"/>
<dbReference type="EMBL" id="JABBWM010000091">
    <property type="protein sequence ID" value="KAG2092319.1"/>
    <property type="molecule type" value="Genomic_DNA"/>
</dbReference>
<organism evidence="2 3">
    <name type="scientific">Suillus discolor</name>
    <dbReference type="NCBI Taxonomy" id="1912936"/>
    <lineage>
        <taxon>Eukaryota</taxon>
        <taxon>Fungi</taxon>
        <taxon>Dikarya</taxon>
        <taxon>Basidiomycota</taxon>
        <taxon>Agaricomycotina</taxon>
        <taxon>Agaricomycetes</taxon>
        <taxon>Agaricomycetidae</taxon>
        <taxon>Boletales</taxon>
        <taxon>Suillineae</taxon>
        <taxon>Suillaceae</taxon>
        <taxon>Suillus</taxon>
    </lineage>
</organism>
<dbReference type="AlphaFoldDB" id="A0A9P7EUU4"/>
<evidence type="ECO:0000313" key="3">
    <source>
        <dbReference type="Proteomes" id="UP000823399"/>
    </source>
</evidence>
<protein>
    <recommendedName>
        <fullName evidence="4">Myb/SANT-like domain-containing protein</fullName>
    </recommendedName>
</protein>
<evidence type="ECO:0000256" key="1">
    <source>
        <dbReference type="SAM" id="MobiDB-lite"/>
    </source>
</evidence>
<keyword evidence="3" id="KW-1185">Reference proteome</keyword>
<proteinExistence type="predicted"/>
<comment type="caution">
    <text evidence="2">The sequence shown here is derived from an EMBL/GenBank/DDBJ whole genome shotgun (WGS) entry which is preliminary data.</text>
</comment>